<keyword evidence="2" id="KW-0449">Lipoprotein</keyword>
<dbReference type="PROSITE" id="PS51257">
    <property type="entry name" value="PROKAR_LIPOPROTEIN"/>
    <property type="match status" value="1"/>
</dbReference>
<dbReference type="Pfam" id="PF04507">
    <property type="entry name" value="DUF576"/>
    <property type="match status" value="1"/>
</dbReference>
<reference evidence="2" key="1">
    <citation type="submission" date="2019-11" db="EMBL/GenBank/DDBJ databases">
        <authorList>
            <person name="Feng L."/>
        </authorList>
    </citation>
    <scope>NUCLEOTIDE SEQUENCE</scope>
    <source>
        <strain evidence="2">CTertiumLFYP3</strain>
    </source>
</reference>
<evidence type="ECO:0000256" key="1">
    <source>
        <dbReference type="ARBA" id="ARBA00009715"/>
    </source>
</evidence>
<accession>A0A6N3ESM6</accession>
<dbReference type="AlphaFoldDB" id="A0A6N3ESM6"/>
<dbReference type="RefSeq" id="WP_156626758.1">
    <property type="nucleotide sequence ID" value="NZ_CACRTO010000021.1"/>
</dbReference>
<proteinExistence type="inferred from homology"/>
<protein>
    <submittedName>
        <fullName evidence="2">Putative lipoprotein</fullName>
    </submittedName>
</protein>
<evidence type="ECO:0000313" key="2">
    <source>
        <dbReference type="EMBL" id="VYU40677.1"/>
    </source>
</evidence>
<name>A0A6N3ESM6_9CLOT</name>
<dbReference type="EMBL" id="CACRTO010000021">
    <property type="protein sequence ID" value="VYU40677.1"/>
    <property type="molecule type" value="Genomic_DNA"/>
</dbReference>
<comment type="similarity">
    <text evidence="1">Belongs to the staphylococcal tandem lipoprotein family.</text>
</comment>
<gene>
    <name evidence="2" type="ORF">CTLFYP3_02319</name>
</gene>
<sequence length="262" mass="30688">MFIGNIRRILLFIMGLLIMTTITGCSNVFNRPSDKEIEGKFGEFVNMFPIEDLTVLYDKDGNRSNLKVDDLGTWLISTDKYSRSEKGREIIGIDIRFNRNTKESKGRFYKTIKNGEDVIEDIEYPIYYDKEGFHFIDENLEESLVEELSNFKMMYEYLSVGREYLDTLKAKEFYYNGEVPLYGATYKLTTEDKNIKKIKELYPEMTMDENNLTLDLEGHGTLWTTTGYVTFNIFLDDKHNNYFTAMMAFEKSDEFQESISGK</sequence>
<dbReference type="Gene3D" id="2.50.20.40">
    <property type="match status" value="1"/>
</dbReference>
<organism evidence="2">
    <name type="scientific">Clostridium tertium</name>
    <dbReference type="NCBI Taxonomy" id="1559"/>
    <lineage>
        <taxon>Bacteria</taxon>
        <taxon>Bacillati</taxon>
        <taxon>Bacillota</taxon>
        <taxon>Clostridia</taxon>
        <taxon>Eubacteriales</taxon>
        <taxon>Clostridiaceae</taxon>
        <taxon>Clostridium</taxon>
    </lineage>
</organism>
<dbReference type="InterPro" id="IPR038641">
    <property type="entry name" value="Csa_sf"/>
</dbReference>
<dbReference type="InterPro" id="IPR007595">
    <property type="entry name" value="Csa"/>
</dbReference>